<dbReference type="InterPro" id="IPR013658">
    <property type="entry name" value="SGL"/>
</dbReference>
<dbReference type="Gene3D" id="2.120.10.30">
    <property type="entry name" value="TolB, C-terminal domain"/>
    <property type="match status" value="1"/>
</dbReference>
<evidence type="ECO:0000313" key="4">
    <source>
        <dbReference type="Proteomes" id="UP001642484"/>
    </source>
</evidence>
<dbReference type="InterPro" id="IPR005511">
    <property type="entry name" value="SMP-30"/>
</dbReference>
<dbReference type="EMBL" id="CAXAMN010014446">
    <property type="protein sequence ID" value="CAK9043298.1"/>
    <property type="molecule type" value="Genomic_DNA"/>
</dbReference>
<dbReference type="Pfam" id="PF08450">
    <property type="entry name" value="SGL"/>
    <property type="match status" value="1"/>
</dbReference>
<evidence type="ECO:0000259" key="2">
    <source>
        <dbReference type="Pfam" id="PF08450"/>
    </source>
</evidence>
<dbReference type="PANTHER" id="PTHR10907">
    <property type="entry name" value="REGUCALCIN"/>
    <property type="match status" value="1"/>
</dbReference>
<gene>
    <name evidence="3" type="ORF">CCMP2556_LOCUS22930</name>
</gene>
<comment type="similarity">
    <text evidence="1">Belongs to the SMP-30/CGR1 family.</text>
</comment>
<accession>A0ABP0LWK8</accession>
<reference evidence="3 4" key="1">
    <citation type="submission" date="2024-02" db="EMBL/GenBank/DDBJ databases">
        <authorList>
            <person name="Chen Y."/>
            <person name="Shah S."/>
            <person name="Dougan E. K."/>
            <person name="Thang M."/>
            <person name="Chan C."/>
        </authorList>
    </citation>
    <scope>NUCLEOTIDE SEQUENCE [LARGE SCALE GENOMIC DNA]</scope>
</reference>
<dbReference type="PANTHER" id="PTHR10907:SF47">
    <property type="entry name" value="REGUCALCIN"/>
    <property type="match status" value="1"/>
</dbReference>
<name>A0ABP0LWK8_9DINO</name>
<dbReference type="SUPFAM" id="SSF50494">
    <property type="entry name" value="Trypsin-like serine proteases"/>
    <property type="match status" value="1"/>
</dbReference>
<evidence type="ECO:0000313" key="3">
    <source>
        <dbReference type="EMBL" id="CAK9043298.1"/>
    </source>
</evidence>
<organism evidence="3 4">
    <name type="scientific">Durusdinium trenchii</name>
    <dbReference type="NCBI Taxonomy" id="1381693"/>
    <lineage>
        <taxon>Eukaryota</taxon>
        <taxon>Sar</taxon>
        <taxon>Alveolata</taxon>
        <taxon>Dinophyceae</taxon>
        <taxon>Suessiales</taxon>
        <taxon>Symbiodiniaceae</taxon>
        <taxon>Durusdinium</taxon>
    </lineage>
</organism>
<comment type="caution">
    <text evidence="3">The sequence shown here is derived from an EMBL/GenBank/DDBJ whole genome shotgun (WGS) entry which is preliminary data.</text>
</comment>
<feature type="domain" description="SMP-30/Gluconolactonase/LRE-like region" evidence="2">
    <location>
        <begin position="18"/>
        <end position="278"/>
    </location>
</feature>
<dbReference type="InterPro" id="IPR011042">
    <property type="entry name" value="6-blade_b-propeller_TolB-like"/>
</dbReference>
<dbReference type="SUPFAM" id="SSF63829">
    <property type="entry name" value="Calcium-dependent phosphotriesterase"/>
    <property type="match status" value="1"/>
</dbReference>
<dbReference type="InterPro" id="IPR009003">
    <property type="entry name" value="Peptidase_S1_PA"/>
</dbReference>
<dbReference type="PRINTS" id="PR01790">
    <property type="entry name" value="SMP30FAMILY"/>
</dbReference>
<proteinExistence type="inferred from homology"/>
<dbReference type="Pfam" id="PF13365">
    <property type="entry name" value="Trypsin_2"/>
    <property type="match status" value="1"/>
</dbReference>
<dbReference type="Proteomes" id="UP001642484">
    <property type="component" value="Unassembled WGS sequence"/>
</dbReference>
<dbReference type="InterPro" id="IPR043504">
    <property type="entry name" value="Peptidase_S1_PA_chymotrypsin"/>
</dbReference>
<dbReference type="Gene3D" id="2.40.10.10">
    <property type="entry name" value="Trypsin-like serine proteases"/>
    <property type="match status" value="1"/>
</dbReference>
<sequence>MAVPVLEAEVAVQLEAGLGEGSIWDSRSKKLIWLDILGVKLFRFDPSSGQNEVFELSGFSTSVSSVVPISSEVDPEGDTVGVTLREGFAIYNFRTRGLHKLGNDPPIKHGERFNDGKVDPRGCYWAGTLARDESSEITSGAATLYCRDLDGSVKAVLTDLSISNGLVWTTDARSMYFIDTPSAQIDRLDFDPSSGTLSNRRPVVKGFDFETTGFPDGCAIDQEDRLWVARFNGGCCGYYDPKSGKLLAEVRVPAEAGKQVTSVAFGGSEMRDLYLTTGREGFDEAKAKQYPLAGSLFVVPAVKLAHISGGVAGQVKPPLGNYAVVSASGLLLCWPERPLILTSCLIKQGSQLAVTLPNGLVVEAQLVASARLGASSEAFRSLASRGWRCGNKLFDISMTSALQLTLLRPSSSQFVADPSSSKKSKKSKEKASLWLSFSEPVEQWIGQRVLLHSAPFGARAGSFWSQLRVVMRGVISNLSSPPGLILTDAPGAESSAGGALVLEGTNEVRQGVALLWLDSGSWASAIVLSSEGHLLTCAHLLLGNSWMELRADRPTIWSEKEYKFNPALWNQRADPLEGTEVWAVGHGLFGPGCPWKGPAVTSGLLCKVVRASSGRRAILQSSAAVHRGCSGGALVANGQLLGMVTTNVKQQDGFVMPRVNFILPVGLLSPVCTYLENLKVLPATEALARLTEDFLELSCSTLFVFQASGSACQAALSRSKWSEELRPSAADEEERSFWRLDVERLKLPSRRSGWNVKTRRGKRHALKRLELLEKEAKEEALWTLGSGAFDQQHPWQASRQDALKAETRTSSTSVPPGNKGIAFVSYKDPNNASSPEQLWKEGGPSTSVNLLNRLSAIAMPAVTLRTSISSVQKIQKRE</sequence>
<keyword evidence="4" id="KW-1185">Reference proteome</keyword>
<protein>
    <recommendedName>
        <fullName evidence="2">SMP-30/Gluconolactonase/LRE-like region domain-containing protein</fullName>
    </recommendedName>
</protein>
<evidence type="ECO:0000256" key="1">
    <source>
        <dbReference type="ARBA" id="ARBA00008853"/>
    </source>
</evidence>